<protein>
    <submittedName>
        <fullName evidence="4">Uncharacterized protein</fullName>
    </submittedName>
</protein>
<gene>
    <name evidence="4" type="ORF">CVT24_003245</name>
</gene>
<reference evidence="4 5" key="1">
    <citation type="journal article" date="2018" name="Evol. Lett.">
        <title>Horizontal gene cluster transfer increased hallucinogenic mushroom diversity.</title>
        <authorList>
            <person name="Reynolds H.T."/>
            <person name="Vijayakumar V."/>
            <person name="Gluck-Thaler E."/>
            <person name="Korotkin H.B."/>
            <person name="Matheny P.B."/>
            <person name="Slot J.C."/>
        </authorList>
    </citation>
    <scope>NUCLEOTIDE SEQUENCE [LARGE SCALE GENOMIC DNA]</scope>
    <source>
        <strain evidence="4 5">2629</strain>
    </source>
</reference>
<dbReference type="OrthoDB" id="128867at2759"/>
<dbReference type="SUPFAM" id="SSF50978">
    <property type="entry name" value="WD40 repeat-like"/>
    <property type="match status" value="1"/>
</dbReference>
<organism evidence="4 5">
    <name type="scientific">Panaeolus cyanescens</name>
    <dbReference type="NCBI Taxonomy" id="181874"/>
    <lineage>
        <taxon>Eukaryota</taxon>
        <taxon>Fungi</taxon>
        <taxon>Dikarya</taxon>
        <taxon>Basidiomycota</taxon>
        <taxon>Agaricomycotina</taxon>
        <taxon>Agaricomycetes</taxon>
        <taxon>Agaricomycetidae</taxon>
        <taxon>Agaricales</taxon>
        <taxon>Agaricineae</taxon>
        <taxon>Galeropsidaceae</taxon>
        <taxon>Panaeolus</taxon>
    </lineage>
</organism>
<dbReference type="AlphaFoldDB" id="A0A409VUH9"/>
<dbReference type="GO" id="GO:0080008">
    <property type="term" value="C:Cul4-RING E3 ubiquitin ligase complex"/>
    <property type="evidence" value="ECO:0007669"/>
    <property type="project" value="TreeGrafter"/>
</dbReference>
<feature type="region of interest" description="Disordered" evidence="3">
    <location>
        <begin position="28"/>
        <end position="57"/>
    </location>
</feature>
<sequence>MPRELPGFYWDEERNRYFPIASKPKFSAAQSSTQPILPSKRVRAADQVAPHTPDTDLEYDDKVHPKRKKQSIWTFNENRRTSLIPNHGLSKLQHEIRHYNYAITSSLGRVKIPTIGSMTALASTRSSGRTWRFLGDSQGIIYTEKNSEINDSDSSLHYHWSAEMVLQQGAAISSISSSGNRIVATCLGQAKIAVQELDTTERTFVLNMSEIYDVRASCLDGSSLALGATKKAVYVSDIDASNAIQCFHTKSDVFSLAKQRHLLYSGSRNGRIDRWDLRLATRNGQTLFDGRFGTKPRRTVVHLQILREFELLTNQLDGQHNVRQLATYDLRYLKSQSPDPLVEFSGHQNAFLSNLGLAVDPHEEFLFAAGHDNRIRGWSLLTGQPLFNGYNPTFDTESVHPICALQVTEEPGIAGSTLWAAADRDLYQFHLGQLDL</sequence>
<dbReference type="Proteomes" id="UP000284842">
    <property type="component" value="Unassembled WGS sequence"/>
</dbReference>
<dbReference type="PANTHER" id="PTHR44472:SF1">
    <property type="entry name" value="DDB1 AND CUL4 ASSOCIATED FACTOR 4"/>
    <property type="match status" value="1"/>
</dbReference>
<dbReference type="PANTHER" id="PTHR44472">
    <property type="entry name" value="DDB1- AND CUL4-ASSOCIATED FACTOR 4-RELATED"/>
    <property type="match status" value="1"/>
</dbReference>
<dbReference type="STRING" id="181874.A0A409VUH9"/>
<accession>A0A409VUH9</accession>
<name>A0A409VUH9_9AGAR</name>
<evidence type="ECO:0000256" key="2">
    <source>
        <dbReference type="ARBA" id="ARBA00022737"/>
    </source>
</evidence>
<dbReference type="InParanoid" id="A0A409VUH9"/>
<dbReference type="InterPro" id="IPR015943">
    <property type="entry name" value="WD40/YVTN_repeat-like_dom_sf"/>
</dbReference>
<dbReference type="Gene3D" id="2.130.10.10">
    <property type="entry name" value="YVTN repeat-like/Quinoprotein amine dehydrogenase"/>
    <property type="match status" value="1"/>
</dbReference>
<keyword evidence="1" id="KW-0853">WD repeat</keyword>
<evidence type="ECO:0000256" key="1">
    <source>
        <dbReference type="ARBA" id="ARBA00022574"/>
    </source>
</evidence>
<dbReference type="EMBL" id="NHTK01005971">
    <property type="protein sequence ID" value="PPQ69911.1"/>
    <property type="molecule type" value="Genomic_DNA"/>
</dbReference>
<keyword evidence="2" id="KW-0677">Repeat</keyword>
<evidence type="ECO:0000256" key="3">
    <source>
        <dbReference type="SAM" id="MobiDB-lite"/>
    </source>
</evidence>
<evidence type="ECO:0000313" key="4">
    <source>
        <dbReference type="EMBL" id="PPQ69911.1"/>
    </source>
</evidence>
<dbReference type="InterPro" id="IPR052254">
    <property type="entry name" value="CUL4-DDB1_E3_ligase_receptor"/>
</dbReference>
<dbReference type="InterPro" id="IPR036322">
    <property type="entry name" value="WD40_repeat_dom_sf"/>
</dbReference>
<comment type="caution">
    <text evidence="4">The sequence shown here is derived from an EMBL/GenBank/DDBJ whole genome shotgun (WGS) entry which is preliminary data.</text>
</comment>
<keyword evidence="5" id="KW-1185">Reference proteome</keyword>
<evidence type="ECO:0000313" key="5">
    <source>
        <dbReference type="Proteomes" id="UP000284842"/>
    </source>
</evidence>
<proteinExistence type="predicted"/>